<protein>
    <recommendedName>
        <fullName evidence="4">DNA-directed RNA polymerase subunit P</fullName>
    </recommendedName>
</protein>
<dbReference type="EMBL" id="JBHUKR010000011">
    <property type="protein sequence ID" value="MFD2419201.1"/>
    <property type="molecule type" value="Genomic_DNA"/>
</dbReference>
<evidence type="ECO:0000313" key="3">
    <source>
        <dbReference type="Proteomes" id="UP001597417"/>
    </source>
</evidence>
<dbReference type="PANTHER" id="PTHR37826:SF3">
    <property type="entry name" value="J DOMAIN-CONTAINING PROTEIN"/>
    <property type="match status" value="1"/>
</dbReference>
<dbReference type="PANTHER" id="PTHR37826">
    <property type="entry name" value="FLOTILLIN BAND_7_5 DOMAIN PROTEIN"/>
    <property type="match status" value="1"/>
</dbReference>
<proteinExistence type="predicted"/>
<gene>
    <name evidence="2" type="ORF">ACFSXZ_22985</name>
</gene>
<evidence type="ECO:0000256" key="1">
    <source>
        <dbReference type="SAM" id="Phobius"/>
    </source>
</evidence>
<sequence>MTETSYPSVSPQSYPCGGCGARVEFAPGTTALRCPYCGFTQRIEALERQVSEHSFAELAALPRKPVGAVASHELVCRQCGARTQSNDLSGRCQFCAAPLVVDPAAVGQILPEAVLPFTVDHNGLRGALRGWVSSRWFAPSALKKISDAESTKGTYLPHWTYDAQTSSRYSGARGEYYYVTEHYTDSDGKRQTRQVRHTRWYPANGMVDRFFDDVLVPGTNHVPVKRLDDLAPWPLSEALPYQPQYLAGYHALRYDIEPETGLEEAKRRMAPAIQADCRRDIGGDVQRVDRVDTSYADVMYKLVLLPVWIAFYLYGGKRFQVFVNGRTGEVQGERPYSAVKIALAIALAVLVVGAIITAVVLTRHHH</sequence>
<keyword evidence="3" id="KW-1185">Reference proteome</keyword>
<keyword evidence="1" id="KW-0812">Transmembrane</keyword>
<accession>A0ABW5FZ43</accession>
<name>A0ABW5FZ43_9PSEU</name>
<feature type="transmembrane region" description="Helical" evidence="1">
    <location>
        <begin position="336"/>
        <end position="361"/>
    </location>
</feature>
<comment type="caution">
    <text evidence="2">The sequence shown here is derived from an EMBL/GenBank/DDBJ whole genome shotgun (WGS) entry which is preliminary data.</text>
</comment>
<dbReference type="RefSeq" id="WP_378267209.1">
    <property type="nucleotide sequence ID" value="NZ_JBHUKR010000011.1"/>
</dbReference>
<evidence type="ECO:0008006" key="4">
    <source>
        <dbReference type="Google" id="ProtNLM"/>
    </source>
</evidence>
<evidence type="ECO:0000313" key="2">
    <source>
        <dbReference type="EMBL" id="MFD2419201.1"/>
    </source>
</evidence>
<reference evidence="3" key="1">
    <citation type="journal article" date="2019" name="Int. J. Syst. Evol. Microbiol.">
        <title>The Global Catalogue of Microorganisms (GCM) 10K type strain sequencing project: providing services to taxonomists for standard genome sequencing and annotation.</title>
        <authorList>
            <consortium name="The Broad Institute Genomics Platform"/>
            <consortium name="The Broad Institute Genome Sequencing Center for Infectious Disease"/>
            <person name="Wu L."/>
            <person name="Ma J."/>
        </authorList>
    </citation>
    <scope>NUCLEOTIDE SEQUENCE [LARGE SCALE GENOMIC DNA]</scope>
    <source>
        <strain evidence="3">CGMCC 4.7645</strain>
    </source>
</reference>
<dbReference type="Gene3D" id="2.20.28.30">
    <property type="entry name" value="RNA polymerase ii, chain L"/>
    <property type="match status" value="1"/>
</dbReference>
<feature type="transmembrane region" description="Helical" evidence="1">
    <location>
        <begin position="298"/>
        <end position="315"/>
    </location>
</feature>
<keyword evidence="1" id="KW-1133">Transmembrane helix</keyword>
<keyword evidence="1" id="KW-0472">Membrane</keyword>
<organism evidence="2 3">
    <name type="scientific">Amycolatopsis pigmentata</name>
    <dbReference type="NCBI Taxonomy" id="450801"/>
    <lineage>
        <taxon>Bacteria</taxon>
        <taxon>Bacillati</taxon>
        <taxon>Actinomycetota</taxon>
        <taxon>Actinomycetes</taxon>
        <taxon>Pseudonocardiales</taxon>
        <taxon>Pseudonocardiaceae</taxon>
        <taxon>Amycolatopsis</taxon>
    </lineage>
</organism>
<dbReference type="Proteomes" id="UP001597417">
    <property type="component" value="Unassembled WGS sequence"/>
</dbReference>